<dbReference type="PANTHER" id="PTHR13691">
    <property type="entry name" value="RIBOSOMAL PROTEIN L2"/>
    <property type="match status" value="1"/>
</dbReference>
<dbReference type="InterPro" id="IPR022669">
    <property type="entry name" value="Ribosomal_uL2_C"/>
</dbReference>
<evidence type="ECO:0000256" key="4">
    <source>
        <dbReference type="HAMAP-Rule" id="MF_01320"/>
    </source>
</evidence>
<dbReference type="GO" id="GO:0016740">
    <property type="term" value="F:transferase activity"/>
    <property type="evidence" value="ECO:0007669"/>
    <property type="project" value="InterPro"/>
</dbReference>
<gene>
    <name evidence="4" type="primary">rplB</name>
    <name evidence="8" type="ORF">UV05_C0017G0020</name>
</gene>
<dbReference type="PANTHER" id="PTHR13691:SF5">
    <property type="entry name" value="LARGE RIBOSOMAL SUBUNIT PROTEIN UL2M"/>
    <property type="match status" value="1"/>
</dbReference>
<dbReference type="Gene3D" id="2.40.50.140">
    <property type="entry name" value="Nucleic acid-binding proteins"/>
    <property type="match status" value="1"/>
</dbReference>
<dbReference type="Proteomes" id="UP000034875">
    <property type="component" value="Unassembled WGS sequence"/>
</dbReference>
<name>A0A0G1BC30_9BACT</name>
<protein>
    <recommendedName>
        <fullName evidence="4">Large ribosomal subunit protein uL2</fullName>
    </recommendedName>
</protein>
<keyword evidence="2 4" id="KW-0689">Ribosomal protein</keyword>
<dbReference type="Pfam" id="PF00181">
    <property type="entry name" value="Ribosomal_L2_N"/>
    <property type="match status" value="1"/>
</dbReference>
<dbReference type="SMART" id="SM01383">
    <property type="entry name" value="Ribosomal_L2"/>
    <property type="match status" value="1"/>
</dbReference>
<dbReference type="GO" id="GO:0003735">
    <property type="term" value="F:structural constituent of ribosome"/>
    <property type="evidence" value="ECO:0007669"/>
    <property type="project" value="InterPro"/>
</dbReference>
<proteinExistence type="inferred from homology"/>
<dbReference type="NCBIfam" id="TIGR01171">
    <property type="entry name" value="rplB_bact"/>
    <property type="match status" value="1"/>
</dbReference>
<comment type="subunit">
    <text evidence="4">Part of the 50S ribosomal subunit. Forms a bridge to the 30S subunit in the 70S ribosome.</text>
</comment>
<dbReference type="InterPro" id="IPR014726">
    <property type="entry name" value="Ribosomal_uL2_dom3"/>
</dbReference>
<comment type="caution">
    <text evidence="8">The sequence shown here is derived from an EMBL/GenBank/DDBJ whole genome shotgun (WGS) entry which is preliminary data.</text>
</comment>
<dbReference type="HAMAP" id="MF_01320_B">
    <property type="entry name" value="Ribosomal_uL2_B"/>
    <property type="match status" value="1"/>
</dbReference>
<dbReference type="SUPFAM" id="SSF50249">
    <property type="entry name" value="Nucleic acid-binding proteins"/>
    <property type="match status" value="1"/>
</dbReference>
<evidence type="ECO:0000256" key="3">
    <source>
        <dbReference type="ARBA" id="ARBA00023274"/>
    </source>
</evidence>
<dbReference type="InterPro" id="IPR022666">
    <property type="entry name" value="Ribosomal_uL2_RNA-bd_dom"/>
</dbReference>
<feature type="region of interest" description="Disordered" evidence="5">
    <location>
        <begin position="224"/>
        <end position="246"/>
    </location>
</feature>
<dbReference type="InterPro" id="IPR002171">
    <property type="entry name" value="Ribosomal_uL2"/>
</dbReference>
<evidence type="ECO:0000256" key="5">
    <source>
        <dbReference type="SAM" id="MobiDB-lite"/>
    </source>
</evidence>
<dbReference type="PATRIC" id="fig|1618341.3.peg.357"/>
<dbReference type="InterPro" id="IPR008991">
    <property type="entry name" value="Translation_prot_SH3-like_sf"/>
</dbReference>
<dbReference type="InterPro" id="IPR012340">
    <property type="entry name" value="NA-bd_OB-fold"/>
</dbReference>
<dbReference type="GO" id="GO:0015934">
    <property type="term" value="C:large ribosomal subunit"/>
    <property type="evidence" value="ECO:0007669"/>
    <property type="project" value="InterPro"/>
</dbReference>
<dbReference type="GO" id="GO:0019843">
    <property type="term" value="F:rRNA binding"/>
    <property type="evidence" value="ECO:0007669"/>
    <property type="project" value="UniProtKB-UniRule"/>
</dbReference>
<evidence type="ECO:0000313" key="8">
    <source>
        <dbReference type="EMBL" id="KKS43911.1"/>
    </source>
</evidence>
<dbReference type="SMART" id="SM01382">
    <property type="entry name" value="Ribosomal_L2_C"/>
    <property type="match status" value="1"/>
</dbReference>
<dbReference type="AlphaFoldDB" id="A0A0G1BC30"/>
<dbReference type="InterPro" id="IPR005880">
    <property type="entry name" value="Ribosomal_uL2_bac/org-type"/>
</dbReference>
<feature type="domain" description="Large ribosomal subunit protein uL2 RNA-binding" evidence="7">
    <location>
        <begin position="42"/>
        <end position="117"/>
    </location>
</feature>
<dbReference type="InterPro" id="IPR014722">
    <property type="entry name" value="Rib_uL2_dom2"/>
</dbReference>
<accession>A0A0G1BC30</accession>
<dbReference type="SUPFAM" id="SSF50104">
    <property type="entry name" value="Translation proteins SH3-like domain"/>
    <property type="match status" value="1"/>
</dbReference>
<sequence length="273" mass="29971">MAIRRYAPFTPGRRLMTRVLYEGLEMGKKEKKLLSLLPKKSGRSQGSITVRHQGGREKRLFRLIDFKRDKIGVVGTVATVEYDPNRNSLIALINYSDGEKRYILCPLGLKVGDTVVSKDDAEIKLGNSLLLSSIPLGTLVHNVELSPGRGGQIAKSAGVGVVVLAKEGKYAHLRFPSNEVHKVLLSCRASIGQLSNPEHSIVKLGTAGRKRHMGIRPTVRGVAMPAGVHPHGGGEGRTGPGRIPKTIYGKKARRNTRKRNKRTNILIVQKRSR</sequence>
<evidence type="ECO:0000313" key="9">
    <source>
        <dbReference type="Proteomes" id="UP000034875"/>
    </source>
</evidence>
<evidence type="ECO:0000259" key="6">
    <source>
        <dbReference type="SMART" id="SM01382"/>
    </source>
</evidence>
<evidence type="ECO:0000259" key="7">
    <source>
        <dbReference type="SMART" id="SM01383"/>
    </source>
</evidence>
<dbReference type="GO" id="GO:0002181">
    <property type="term" value="P:cytoplasmic translation"/>
    <property type="evidence" value="ECO:0007669"/>
    <property type="project" value="TreeGrafter"/>
</dbReference>
<comment type="function">
    <text evidence="4">One of the primary rRNA binding proteins. Required for association of the 30S and 50S subunits to form the 70S ribosome, for tRNA binding and peptide bond formation. It has been suggested to have peptidyltransferase activity; this is somewhat controversial. Makes several contacts with the 16S rRNA in the 70S ribosome.</text>
</comment>
<dbReference type="FunFam" id="2.30.30.30:FF:000001">
    <property type="entry name" value="50S ribosomal protein L2"/>
    <property type="match status" value="1"/>
</dbReference>
<dbReference type="PIRSF" id="PIRSF002158">
    <property type="entry name" value="Ribosomal_L2"/>
    <property type="match status" value="1"/>
</dbReference>
<keyword evidence="4" id="KW-0699">rRNA-binding</keyword>
<dbReference type="EMBL" id="LCCZ01000017">
    <property type="protein sequence ID" value="KKS43911.1"/>
    <property type="molecule type" value="Genomic_DNA"/>
</dbReference>
<evidence type="ECO:0000256" key="1">
    <source>
        <dbReference type="ARBA" id="ARBA00005636"/>
    </source>
</evidence>
<keyword evidence="4" id="KW-0694">RNA-binding</keyword>
<reference evidence="8 9" key="1">
    <citation type="journal article" date="2015" name="Nature">
        <title>rRNA introns, odd ribosomes, and small enigmatic genomes across a large radiation of phyla.</title>
        <authorList>
            <person name="Brown C.T."/>
            <person name="Hug L.A."/>
            <person name="Thomas B.C."/>
            <person name="Sharon I."/>
            <person name="Castelle C.J."/>
            <person name="Singh A."/>
            <person name="Wilkins M.J."/>
            <person name="Williams K.H."/>
            <person name="Banfield J.F."/>
        </authorList>
    </citation>
    <scope>NUCLEOTIDE SEQUENCE [LARGE SCALE GENOMIC DNA]</scope>
</reference>
<dbReference type="Pfam" id="PF03947">
    <property type="entry name" value="Ribosomal_L2_C"/>
    <property type="match status" value="1"/>
</dbReference>
<organism evidence="8 9">
    <name type="scientific">candidate division CPR1 bacterium GW2011_GWA2_42_17</name>
    <dbReference type="NCBI Taxonomy" id="1618341"/>
    <lineage>
        <taxon>Bacteria</taxon>
        <taxon>candidate division CPR1</taxon>
    </lineage>
</organism>
<feature type="compositionally biased region" description="Gly residues" evidence="5">
    <location>
        <begin position="230"/>
        <end position="239"/>
    </location>
</feature>
<evidence type="ECO:0000256" key="2">
    <source>
        <dbReference type="ARBA" id="ARBA00022980"/>
    </source>
</evidence>
<dbReference type="Gene3D" id="2.30.30.30">
    <property type="match status" value="1"/>
</dbReference>
<keyword evidence="3 4" id="KW-0687">Ribonucleoprotein</keyword>
<comment type="similarity">
    <text evidence="1 4">Belongs to the universal ribosomal protein uL2 family.</text>
</comment>
<dbReference type="Gene3D" id="4.10.950.10">
    <property type="entry name" value="Ribosomal protein L2, domain 3"/>
    <property type="match status" value="1"/>
</dbReference>
<feature type="domain" description="Large ribosomal subunit protein uL2 C-terminal" evidence="6">
    <location>
        <begin position="123"/>
        <end position="251"/>
    </location>
</feature>